<reference evidence="1 2" key="1">
    <citation type="submission" date="2019-11" db="EMBL/GenBank/DDBJ databases">
        <title>Genome analysis of Rhizobacterium cereale a novel genus and species isolated from maize roots in North Spain.</title>
        <authorList>
            <person name="Menendez E."/>
            <person name="Flores-Felix J.D."/>
            <person name="Ramirez-Bahena M.-H."/>
            <person name="Igual J.M."/>
            <person name="Garcia-Fraile P."/>
            <person name="Peix A."/>
            <person name="Velazquez E."/>
        </authorList>
    </citation>
    <scope>NUCLEOTIDE SEQUENCE [LARGE SCALE GENOMIC DNA]</scope>
    <source>
        <strain evidence="1 2">RZME27</strain>
    </source>
</reference>
<dbReference type="RefSeq" id="WP_153353576.1">
    <property type="nucleotide sequence ID" value="NZ_JAYKOO010000012.1"/>
</dbReference>
<name>A0A6A8A8V5_9HYPH</name>
<dbReference type="EMBL" id="WIXI01000039">
    <property type="protein sequence ID" value="MQY46070.1"/>
    <property type="molecule type" value="Genomic_DNA"/>
</dbReference>
<evidence type="ECO:0000313" key="2">
    <source>
        <dbReference type="Proteomes" id="UP000435138"/>
    </source>
</evidence>
<comment type="caution">
    <text evidence="1">The sequence shown here is derived from an EMBL/GenBank/DDBJ whole genome shotgun (WGS) entry which is preliminary data.</text>
</comment>
<organism evidence="1 2">
    <name type="scientific">Endobacterium cereale</name>
    <dbReference type="NCBI Taxonomy" id="2663029"/>
    <lineage>
        <taxon>Bacteria</taxon>
        <taxon>Pseudomonadati</taxon>
        <taxon>Pseudomonadota</taxon>
        <taxon>Alphaproteobacteria</taxon>
        <taxon>Hyphomicrobiales</taxon>
        <taxon>Rhizobiaceae</taxon>
        <taxon>Endobacterium</taxon>
    </lineage>
</organism>
<dbReference type="Proteomes" id="UP000435138">
    <property type="component" value="Unassembled WGS sequence"/>
</dbReference>
<protein>
    <submittedName>
        <fullName evidence="1">Uncharacterized protein</fullName>
    </submittedName>
</protein>
<accession>A0A6A8A8V5</accession>
<gene>
    <name evidence="1" type="ORF">GAO09_08375</name>
</gene>
<proteinExistence type="predicted"/>
<dbReference type="AlphaFoldDB" id="A0A6A8A8V5"/>
<evidence type="ECO:0000313" key="1">
    <source>
        <dbReference type="EMBL" id="MQY46070.1"/>
    </source>
</evidence>
<keyword evidence="2" id="KW-1185">Reference proteome</keyword>
<sequence>MSSLVKETLKQPLSNLPIYLRSFRLDVIYNDDMAPDDERREVLEEAFTELEDALRLGFFCWDRFPTRETAEVHVGWSDEGNMSVTVSSEGVHYNALVAAIRIVARLHHTSQEGYEAMRALLGEDADALSPPTSFRQNVASLEISDVTAAEHGEAAATDVLNFTAEGISFPAFAAFRDEVSENYAGDRLIVTSSAGQGFPAGDLDDVEDCFLSLFGSGVFTSISNLDSEIPDNEAEIFTRQHNGQVELLFGDYGDQKYGMLEFLNVVAGGRITDLNVRSESDG</sequence>